<dbReference type="RefSeq" id="WP_084181602.1">
    <property type="nucleotide sequence ID" value="NZ_FQVU01000007.1"/>
</dbReference>
<dbReference type="PANTHER" id="PTHR33452:SF1">
    <property type="entry name" value="INNER MEMBRANE PROTEIN YPHA-RELATED"/>
    <property type="match status" value="1"/>
</dbReference>
<protein>
    <submittedName>
        <fullName evidence="9">Putative oxidoreductase</fullName>
    </submittedName>
</protein>
<dbReference type="AlphaFoldDB" id="A0A1M5TXY2"/>
<evidence type="ECO:0000313" key="9">
    <source>
        <dbReference type="EMBL" id="SHH55544.1"/>
    </source>
</evidence>
<dbReference type="GO" id="GO:0005886">
    <property type="term" value="C:plasma membrane"/>
    <property type="evidence" value="ECO:0007669"/>
    <property type="project" value="UniProtKB-SubCell"/>
</dbReference>
<dbReference type="InterPro" id="IPR032808">
    <property type="entry name" value="DoxX"/>
</dbReference>
<dbReference type="EMBL" id="FQVU01000007">
    <property type="protein sequence ID" value="SHH55544.1"/>
    <property type="molecule type" value="Genomic_DNA"/>
</dbReference>
<evidence type="ECO:0000256" key="2">
    <source>
        <dbReference type="ARBA" id="ARBA00006679"/>
    </source>
</evidence>
<feature type="transmembrane region" description="Helical" evidence="8">
    <location>
        <begin position="133"/>
        <end position="152"/>
    </location>
</feature>
<evidence type="ECO:0000313" key="10">
    <source>
        <dbReference type="Proteomes" id="UP000186132"/>
    </source>
</evidence>
<keyword evidence="3" id="KW-1003">Cell membrane</keyword>
<accession>A0A1M5TXY2</accession>
<gene>
    <name evidence="9" type="ORF">SAMN05443575_4072</name>
</gene>
<sequence length="184" mass="18762">MAATATPTTDRADATPTPRTRGRFSEHDLGLLAIRVIAGVVFIAHGGQKLFGWFNGNGLTGTAQFFESAGYSPGKPLAFLAGLAELGGGALLIVGLGTSFAGAALIATMAGATAVKADAGKNAFFAMNSGYEYELLLTVLALGITLVGAGRLSIDHGRPWDRGVVRYALAAGGIVVGIITVLVR</sequence>
<feature type="transmembrane region" description="Helical" evidence="8">
    <location>
        <begin position="29"/>
        <end position="47"/>
    </location>
</feature>
<dbReference type="OrthoDB" id="346004at2"/>
<evidence type="ECO:0000256" key="5">
    <source>
        <dbReference type="ARBA" id="ARBA00022989"/>
    </source>
</evidence>
<name>A0A1M5TXY2_9ACTN</name>
<feature type="compositionally biased region" description="Low complexity" evidence="7">
    <location>
        <begin position="1"/>
        <end position="19"/>
    </location>
</feature>
<organism evidence="9 10">
    <name type="scientific">Jatrophihabitans endophyticus</name>
    <dbReference type="NCBI Taxonomy" id="1206085"/>
    <lineage>
        <taxon>Bacteria</taxon>
        <taxon>Bacillati</taxon>
        <taxon>Actinomycetota</taxon>
        <taxon>Actinomycetes</taxon>
        <taxon>Jatrophihabitantales</taxon>
        <taxon>Jatrophihabitantaceae</taxon>
        <taxon>Jatrophihabitans</taxon>
    </lineage>
</organism>
<evidence type="ECO:0000256" key="8">
    <source>
        <dbReference type="SAM" id="Phobius"/>
    </source>
</evidence>
<feature type="transmembrane region" description="Helical" evidence="8">
    <location>
        <begin position="90"/>
        <end position="112"/>
    </location>
</feature>
<dbReference type="STRING" id="1206085.SAMN05443575_4072"/>
<keyword evidence="4 8" id="KW-0812">Transmembrane</keyword>
<comment type="similarity">
    <text evidence="2">Belongs to the DoxX family.</text>
</comment>
<dbReference type="Proteomes" id="UP000186132">
    <property type="component" value="Unassembled WGS sequence"/>
</dbReference>
<keyword evidence="5 8" id="KW-1133">Transmembrane helix</keyword>
<comment type="subcellular location">
    <subcellularLocation>
        <location evidence="1">Cell membrane</location>
        <topology evidence="1">Multi-pass membrane protein</topology>
    </subcellularLocation>
</comment>
<evidence type="ECO:0000256" key="7">
    <source>
        <dbReference type="SAM" id="MobiDB-lite"/>
    </source>
</evidence>
<reference evidence="9 10" key="1">
    <citation type="submission" date="2016-11" db="EMBL/GenBank/DDBJ databases">
        <authorList>
            <person name="Jaros S."/>
            <person name="Januszkiewicz K."/>
            <person name="Wedrychowicz H."/>
        </authorList>
    </citation>
    <scope>NUCLEOTIDE SEQUENCE [LARGE SCALE GENOMIC DNA]</scope>
    <source>
        <strain evidence="9 10">DSM 45627</strain>
    </source>
</reference>
<dbReference type="InterPro" id="IPR051907">
    <property type="entry name" value="DoxX-like_oxidoreductase"/>
</dbReference>
<dbReference type="PANTHER" id="PTHR33452">
    <property type="entry name" value="OXIDOREDUCTASE CATD-RELATED"/>
    <property type="match status" value="1"/>
</dbReference>
<feature type="region of interest" description="Disordered" evidence="7">
    <location>
        <begin position="1"/>
        <end position="22"/>
    </location>
</feature>
<keyword evidence="6 8" id="KW-0472">Membrane</keyword>
<evidence type="ECO:0000256" key="3">
    <source>
        <dbReference type="ARBA" id="ARBA00022475"/>
    </source>
</evidence>
<feature type="transmembrane region" description="Helical" evidence="8">
    <location>
        <begin position="164"/>
        <end position="183"/>
    </location>
</feature>
<dbReference type="Pfam" id="PF07681">
    <property type="entry name" value="DoxX"/>
    <property type="match status" value="1"/>
</dbReference>
<evidence type="ECO:0000256" key="4">
    <source>
        <dbReference type="ARBA" id="ARBA00022692"/>
    </source>
</evidence>
<evidence type="ECO:0000256" key="6">
    <source>
        <dbReference type="ARBA" id="ARBA00023136"/>
    </source>
</evidence>
<keyword evidence="10" id="KW-1185">Reference proteome</keyword>
<evidence type="ECO:0000256" key="1">
    <source>
        <dbReference type="ARBA" id="ARBA00004651"/>
    </source>
</evidence>
<proteinExistence type="inferred from homology"/>